<evidence type="ECO:0000256" key="1">
    <source>
        <dbReference type="ARBA" id="ARBA00004651"/>
    </source>
</evidence>
<dbReference type="PANTHER" id="PTHR30465">
    <property type="entry name" value="INNER MEMBRANE ABC TRANSPORTER"/>
    <property type="match status" value="1"/>
</dbReference>
<evidence type="ECO:0000256" key="7">
    <source>
        <dbReference type="RuleBase" id="RU363032"/>
    </source>
</evidence>
<dbReference type="Gene3D" id="1.10.3720.10">
    <property type="entry name" value="MetI-like"/>
    <property type="match status" value="1"/>
</dbReference>
<dbReference type="AlphaFoldDB" id="A0A942TE34"/>
<dbReference type="SUPFAM" id="SSF161098">
    <property type="entry name" value="MetI-like"/>
    <property type="match status" value="1"/>
</dbReference>
<feature type="transmembrane region" description="Helical" evidence="7">
    <location>
        <begin position="277"/>
        <end position="299"/>
    </location>
</feature>
<dbReference type="InterPro" id="IPR000515">
    <property type="entry name" value="MetI-like"/>
</dbReference>
<comment type="caution">
    <text evidence="9">The sequence shown here is derived from an EMBL/GenBank/DDBJ whole genome shotgun (WGS) entry which is preliminary data.</text>
</comment>
<evidence type="ECO:0000259" key="8">
    <source>
        <dbReference type="PROSITE" id="PS50928"/>
    </source>
</evidence>
<dbReference type="CDD" id="cd06261">
    <property type="entry name" value="TM_PBP2"/>
    <property type="match status" value="1"/>
</dbReference>
<dbReference type="PROSITE" id="PS50928">
    <property type="entry name" value="ABC_TM1"/>
    <property type="match status" value="1"/>
</dbReference>
<keyword evidence="6 7" id="KW-0472">Membrane</keyword>
<keyword evidence="2 7" id="KW-0813">Transport</keyword>
<comment type="subcellular location">
    <subcellularLocation>
        <location evidence="1 7">Cell membrane</location>
        <topology evidence="1 7">Multi-pass membrane protein</topology>
    </subcellularLocation>
</comment>
<evidence type="ECO:0000313" key="9">
    <source>
        <dbReference type="EMBL" id="MBS4195091.1"/>
    </source>
</evidence>
<keyword evidence="5 7" id="KW-1133">Transmembrane helix</keyword>
<feature type="transmembrane region" description="Helical" evidence="7">
    <location>
        <begin position="162"/>
        <end position="183"/>
    </location>
</feature>
<evidence type="ECO:0000256" key="4">
    <source>
        <dbReference type="ARBA" id="ARBA00022692"/>
    </source>
</evidence>
<gene>
    <name evidence="9" type="ORF">KHA97_08365</name>
</gene>
<dbReference type="GO" id="GO:0055085">
    <property type="term" value="P:transmembrane transport"/>
    <property type="evidence" value="ECO:0007669"/>
    <property type="project" value="InterPro"/>
</dbReference>
<evidence type="ECO:0000313" key="10">
    <source>
        <dbReference type="Proteomes" id="UP000681414"/>
    </source>
</evidence>
<organism evidence="9 10">
    <name type="scientific">Lederbergia citri</name>
    <dbReference type="NCBI Taxonomy" id="2833580"/>
    <lineage>
        <taxon>Bacteria</taxon>
        <taxon>Bacillati</taxon>
        <taxon>Bacillota</taxon>
        <taxon>Bacilli</taxon>
        <taxon>Bacillales</taxon>
        <taxon>Bacillaceae</taxon>
        <taxon>Lederbergia</taxon>
    </lineage>
</organism>
<proteinExistence type="inferred from homology"/>
<comment type="similarity">
    <text evidence="7">Belongs to the binding-protein-dependent transport system permease family.</text>
</comment>
<reference evidence="9 10" key="1">
    <citation type="submission" date="2021-05" db="EMBL/GenBank/DDBJ databases">
        <title>Novel Bacillus species.</title>
        <authorList>
            <person name="Liu G."/>
        </authorList>
    </citation>
    <scope>NUCLEOTIDE SEQUENCE [LARGE SCALE GENOMIC DNA]</scope>
    <source>
        <strain evidence="10">FJAT-49780</strain>
    </source>
</reference>
<dbReference type="EMBL" id="JAGYPG010000001">
    <property type="protein sequence ID" value="MBS4195091.1"/>
    <property type="molecule type" value="Genomic_DNA"/>
</dbReference>
<keyword evidence="3" id="KW-1003">Cell membrane</keyword>
<keyword evidence="4 7" id="KW-0812">Transmembrane</keyword>
<protein>
    <submittedName>
        <fullName evidence="9">ABC transporter permease subunit</fullName>
    </submittedName>
</protein>
<evidence type="ECO:0000256" key="5">
    <source>
        <dbReference type="ARBA" id="ARBA00022989"/>
    </source>
</evidence>
<evidence type="ECO:0000256" key="6">
    <source>
        <dbReference type="ARBA" id="ARBA00023136"/>
    </source>
</evidence>
<dbReference type="GO" id="GO:0005886">
    <property type="term" value="C:plasma membrane"/>
    <property type="evidence" value="ECO:0007669"/>
    <property type="project" value="UniProtKB-SubCell"/>
</dbReference>
<dbReference type="PANTHER" id="PTHR30465:SF0">
    <property type="entry name" value="OLIGOPEPTIDE TRANSPORT SYSTEM PERMEASE PROTEIN APPB"/>
    <property type="match status" value="1"/>
</dbReference>
<dbReference type="Proteomes" id="UP000681414">
    <property type="component" value="Unassembled WGS sequence"/>
</dbReference>
<keyword evidence="10" id="KW-1185">Reference proteome</keyword>
<sequence>MSITVLMNALKSIALYIIVLLLLILIVLFPRNPVYDYDGIAMTPIIKYEFHWEEYKSSLQNFYHLLKDEHSLGMTRFEITAEEEIKRYLPKSLKVIAVAFVLSIVLGIFKGIFDYRVKDSKLKIFGNGSTWFLQSIPDFFIILCVHWLTIFMIPSLRLFNNAVWYNFLIIGFLVSLYPMMYIARITFASIAAEEGELYIQVAKSKGFSNKKVLYKHIMRNSMQTILTHITPLMLFILSSLLITEYIVGYQGIAYRVFTAIGVAQTIGGGWPIYEPGIIIGTGFCFIVLVMLSQLVGFIIRKSIKLEWERD</sequence>
<accession>A0A942TE34</accession>
<dbReference type="Pfam" id="PF00528">
    <property type="entry name" value="BPD_transp_1"/>
    <property type="match status" value="1"/>
</dbReference>
<dbReference type="InterPro" id="IPR035906">
    <property type="entry name" value="MetI-like_sf"/>
</dbReference>
<feature type="transmembrane region" description="Helical" evidence="7">
    <location>
        <begin position="225"/>
        <end position="247"/>
    </location>
</feature>
<dbReference type="RefSeq" id="WP_213124224.1">
    <property type="nucleotide sequence ID" value="NZ_JAGYPG010000001.1"/>
</dbReference>
<feature type="transmembrane region" description="Helical" evidence="7">
    <location>
        <begin position="95"/>
        <end position="115"/>
    </location>
</feature>
<name>A0A942TE34_9BACI</name>
<feature type="transmembrane region" description="Helical" evidence="7">
    <location>
        <begin position="12"/>
        <end position="29"/>
    </location>
</feature>
<evidence type="ECO:0000256" key="2">
    <source>
        <dbReference type="ARBA" id="ARBA00022448"/>
    </source>
</evidence>
<feature type="transmembrane region" description="Helical" evidence="7">
    <location>
        <begin position="136"/>
        <end position="156"/>
    </location>
</feature>
<evidence type="ECO:0000256" key="3">
    <source>
        <dbReference type="ARBA" id="ARBA00022475"/>
    </source>
</evidence>
<feature type="domain" description="ABC transmembrane type-1" evidence="8">
    <location>
        <begin position="89"/>
        <end position="296"/>
    </location>
</feature>